<sequence length="119" mass="13331">MFSNVSHYRPFNFSLWASVLLNSLTKMTPPFILTVRSVAFLISFATFSLTTFKMCGEGVGLRNTCVTPCSFVVAINALGSLPRLPIFTPLPFLIFPQGRPFTYLPESFAPRTIQGMSRW</sequence>
<keyword evidence="1" id="KW-0472">Membrane</keyword>
<evidence type="ECO:0000313" key="2">
    <source>
        <dbReference type="EMBL" id="AKH46869.1"/>
    </source>
</evidence>
<keyword evidence="1" id="KW-0812">Transmembrane</keyword>
<protein>
    <submittedName>
        <fullName evidence="2">Uncharacterized protein</fullName>
    </submittedName>
</protein>
<keyword evidence="1" id="KW-1133">Transmembrane helix</keyword>
<feature type="transmembrane region" description="Helical" evidence="1">
    <location>
        <begin position="31"/>
        <end position="52"/>
    </location>
</feature>
<reference evidence="2" key="2">
    <citation type="submission" date="2015-03" db="EMBL/GenBank/DDBJ databases">
        <authorList>
            <person name="Chow C.-E.T."/>
            <person name="Winget D.M."/>
            <person name="White R.A.III."/>
            <person name="Hallam S.J."/>
            <person name="Suttle C.A."/>
        </authorList>
    </citation>
    <scope>NUCLEOTIDE SEQUENCE</scope>
    <source>
        <strain evidence="2">Anoxic2_3</strain>
    </source>
</reference>
<reference evidence="2" key="1">
    <citation type="journal article" date="2015" name="Front. Microbiol.">
        <title>Combining genomic sequencing methods to explore viral diversity and reveal potential virus-host interactions.</title>
        <authorList>
            <person name="Chow C.E."/>
            <person name="Winget D.M."/>
            <person name="White R.A.III."/>
            <person name="Hallam S.J."/>
            <person name="Suttle C.A."/>
        </authorList>
    </citation>
    <scope>NUCLEOTIDE SEQUENCE</scope>
    <source>
        <strain evidence="2">Anoxic2_3</strain>
    </source>
</reference>
<evidence type="ECO:0000256" key="1">
    <source>
        <dbReference type="SAM" id="Phobius"/>
    </source>
</evidence>
<organism evidence="2">
    <name type="scientific">uncultured marine virus</name>
    <dbReference type="NCBI Taxonomy" id="186617"/>
    <lineage>
        <taxon>Viruses</taxon>
        <taxon>environmental samples</taxon>
    </lineage>
</organism>
<accession>A0A0F7L2T6</accession>
<name>A0A0F7L2T6_9VIRU</name>
<proteinExistence type="predicted"/>
<dbReference type="EMBL" id="KR029587">
    <property type="protein sequence ID" value="AKH46869.1"/>
    <property type="molecule type" value="Genomic_DNA"/>
</dbReference>